<dbReference type="RefSeq" id="WP_249099405.1">
    <property type="nucleotide sequence ID" value="NZ_JAMAST010000003.1"/>
</dbReference>
<accession>A0ABT0M998</accession>
<protein>
    <recommendedName>
        <fullName evidence="3">ArpU family transcriptional regulator</fullName>
    </recommendedName>
</protein>
<evidence type="ECO:0000313" key="1">
    <source>
        <dbReference type="EMBL" id="MCL1631458.1"/>
    </source>
</evidence>
<keyword evidence="2" id="KW-1185">Reference proteome</keyword>
<gene>
    <name evidence="1" type="ORF">M3N64_05765</name>
</gene>
<comment type="caution">
    <text evidence="1">The sequence shown here is derived from an EMBL/GenBank/DDBJ whole genome shotgun (WGS) entry which is preliminary data.</text>
</comment>
<evidence type="ECO:0000313" key="2">
    <source>
        <dbReference type="Proteomes" id="UP001203004"/>
    </source>
</evidence>
<proteinExistence type="predicted"/>
<dbReference type="Proteomes" id="UP001203004">
    <property type="component" value="Unassembled WGS sequence"/>
</dbReference>
<organism evidence="1 2">
    <name type="scientific">Sporolactobacillus mangiferae</name>
    <dbReference type="NCBI Taxonomy" id="2940498"/>
    <lineage>
        <taxon>Bacteria</taxon>
        <taxon>Bacillati</taxon>
        <taxon>Bacillota</taxon>
        <taxon>Bacilli</taxon>
        <taxon>Bacillales</taxon>
        <taxon>Sporolactobacillaceae</taxon>
        <taxon>Sporolactobacillus</taxon>
    </lineage>
</organism>
<reference evidence="1 2" key="1">
    <citation type="submission" date="2022-05" db="EMBL/GenBank/DDBJ databases">
        <title>Sporolactobacillus sp nov CPB3-1, isolated from tree bark (Mangifera indica L.).</title>
        <authorList>
            <person name="Phuengjayaem S."/>
            <person name="Tanasupawat S."/>
        </authorList>
    </citation>
    <scope>NUCLEOTIDE SEQUENCE [LARGE SCALE GENOMIC DNA]</scope>
    <source>
        <strain evidence="1 2">CPB3-1</strain>
    </source>
</reference>
<name>A0ABT0M998_9BACL</name>
<evidence type="ECO:0008006" key="3">
    <source>
        <dbReference type="Google" id="ProtNLM"/>
    </source>
</evidence>
<sequence>MKSVRNPSEKQAVIDLKDYLYRCQLLFVKMTQSPFLFDDYHIEISREYFHFLEFDEVNQLLKIYAALQALDIDEQSIVFYKYLRKASSMDFEIQNRLAMSERTYYRKKKRALTKLAIALHLLPISNIHCSLL</sequence>
<dbReference type="EMBL" id="JAMAST010000003">
    <property type="protein sequence ID" value="MCL1631458.1"/>
    <property type="molecule type" value="Genomic_DNA"/>
</dbReference>